<keyword evidence="1" id="KW-1133">Transmembrane helix</keyword>
<keyword evidence="1" id="KW-0472">Membrane</keyword>
<dbReference type="Pfam" id="PF04956">
    <property type="entry name" value="TrbC"/>
    <property type="match status" value="1"/>
</dbReference>
<feature type="transmembrane region" description="Helical" evidence="1">
    <location>
        <begin position="98"/>
        <end position="119"/>
    </location>
</feature>
<keyword evidence="1" id="KW-0812">Transmembrane</keyword>
<name>A0A0H2XYH7_BURO1</name>
<feature type="transmembrane region" description="Helical" evidence="1">
    <location>
        <begin position="63"/>
        <end position="86"/>
    </location>
</feature>
<sequence length="122" mass="13203">MEFGWMECIMKSVFLISISDVRLRKTCVAWISSNWRRIAVLGVLVMATPPASAQLSQVNTLLITIQNTLLGVGGVVCSISIIWAGFKMMFQHARFGDIAHVFVGGLFVGCATVIAGMLIPTA</sequence>
<dbReference type="HOGENOM" id="CLU_155084_1_0_4"/>
<protein>
    <recommendedName>
        <fullName evidence="3">Type IV secretion system protein VirB2</fullName>
    </recommendedName>
</protein>
<reference evidence="2" key="1">
    <citation type="submission" date="2006-05" db="EMBL/GenBank/DDBJ databases">
        <title>Complete sequence of chromosome 2 of Burkholderia cenocepacia AU 1054.</title>
        <authorList>
            <consortium name="US DOE Joint Genome Institute"/>
            <person name="Copeland A."/>
            <person name="Lucas S."/>
            <person name="Lapidus A."/>
            <person name="Barry K."/>
            <person name="Detter J.C."/>
            <person name="Glavina del Rio T."/>
            <person name="Hammon N."/>
            <person name="Israni S."/>
            <person name="Dalin E."/>
            <person name="Tice H."/>
            <person name="Pitluck S."/>
            <person name="Chain P."/>
            <person name="Malfatti S."/>
            <person name="Shin M."/>
            <person name="Vergez L."/>
            <person name="Schmutz J."/>
            <person name="Larimer F."/>
            <person name="Land M."/>
            <person name="Hauser L."/>
            <person name="Kyrpides N."/>
            <person name="Lykidis A."/>
            <person name="LiPuma J.J."/>
            <person name="Konstantinidis K."/>
            <person name="Tiedje J.M."/>
            <person name="Richardson P."/>
        </authorList>
    </citation>
    <scope>NUCLEOTIDE SEQUENCE [LARGE SCALE GENOMIC DNA]</scope>
    <source>
        <strain evidence="2">AU 1054</strain>
    </source>
</reference>
<gene>
    <name evidence="2" type="ordered locus">Bcen_4853</name>
</gene>
<evidence type="ECO:0000256" key="1">
    <source>
        <dbReference type="SAM" id="Phobius"/>
    </source>
</evidence>
<accession>A0A0H2XYH7</accession>
<evidence type="ECO:0008006" key="3">
    <source>
        <dbReference type="Google" id="ProtNLM"/>
    </source>
</evidence>
<evidence type="ECO:0000313" key="2">
    <source>
        <dbReference type="EMBL" id="ABF79731.1"/>
    </source>
</evidence>
<proteinExistence type="predicted"/>
<dbReference type="EMBL" id="CP000379">
    <property type="protein sequence ID" value="ABF79731.1"/>
    <property type="molecule type" value="Genomic_DNA"/>
</dbReference>
<dbReference type="AlphaFoldDB" id="A0A0H2XYH7"/>
<organism evidence="2">
    <name type="scientific">Burkholderia orbicola (strain AU 1054)</name>
    <dbReference type="NCBI Taxonomy" id="331271"/>
    <lineage>
        <taxon>Bacteria</taxon>
        <taxon>Pseudomonadati</taxon>
        <taxon>Pseudomonadota</taxon>
        <taxon>Betaproteobacteria</taxon>
        <taxon>Burkholderiales</taxon>
        <taxon>Burkholderiaceae</taxon>
        <taxon>Burkholderia</taxon>
        <taxon>Burkholderia cepacia complex</taxon>
        <taxon>Burkholderia orbicola</taxon>
    </lineage>
</organism>
<dbReference type="InterPro" id="IPR007039">
    <property type="entry name" value="TrbC/VirB2"/>
</dbReference>